<reference evidence="1 2" key="1">
    <citation type="submission" date="2016-12" db="EMBL/GenBank/DDBJ databases">
        <title>The genomes of Aspergillus section Nigri reveals drivers in fungal speciation.</title>
        <authorList>
            <consortium name="DOE Joint Genome Institute"/>
            <person name="Vesth T.C."/>
            <person name="Nybo J."/>
            <person name="Theobald S."/>
            <person name="Brandl J."/>
            <person name="Frisvad J.C."/>
            <person name="Nielsen K.F."/>
            <person name="Lyhne E.K."/>
            <person name="Kogle M.E."/>
            <person name="Kuo A."/>
            <person name="Riley R."/>
            <person name="Clum A."/>
            <person name="Nolan M."/>
            <person name="Lipzen A."/>
            <person name="Salamov A."/>
            <person name="Henrissat B."/>
            <person name="Wiebenga A."/>
            <person name="De Vries R.P."/>
            <person name="Grigoriev I.V."/>
            <person name="Mortensen U.H."/>
            <person name="Andersen M.R."/>
            <person name="Baker S.E."/>
        </authorList>
    </citation>
    <scope>NUCLEOTIDE SEQUENCE [LARGE SCALE GENOMIC DNA]</scope>
    <source>
        <strain evidence="1 2">IBT 23096</strain>
    </source>
</reference>
<dbReference type="STRING" id="1392250.A0A2I2GAX4"/>
<dbReference type="GeneID" id="36551745"/>
<protein>
    <submittedName>
        <fullName evidence="1">Uncharacterized protein</fullName>
    </submittedName>
</protein>
<dbReference type="VEuPathDB" id="FungiDB:P170DRAFT_354660"/>
<name>A0A2I2GAX4_9EURO</name>
<dbReference type="OrthoDB" id="4480078at2759"/>
<sequence>MNFIKTRPRLIGALSLTALGGVVAYLSHRRLARSCPRVPITELPKSSACRKLVEEAGEPTSQPPWGMKSSTLLSSWVGSTKTYWISSFTALQVEVPVSLLVGYGASHDSTSPNKGDDTYHLMKNFVAVFLDARATGPESLVLDKDVPSSSLIPGSLLFGRQSGLGAFLLGTWSSQGLKSVEPLELPSNAPLPCTEFPSNRDIVENSAADTAGAVLYWKFPNSLVGAIDDAASYGMPWRLMEGGFQEFIVERMSEDTARVTYVTVECTDLHPGTQSSRNFKMLPKLFYEAHVLYAQSLLNKSLRRLEIRSRVEK</sequence>
<evidence type="ECO:0000313" key="1">
    <source>
        <dbReference type="EMBL" id="PLB50031.1"/>
    </source>
</evidence>
<dbReference type="RefSeq" id="XP_024705333.1">
    <property type="nucleotide sequence ID" value="XM_024844045.1"/>
</dbReference>
<dbReference type="Proteomes" id="UP000234275">
    <property type="component" value="Unassembled WGS sequence"/>
</dbReference>
<dbReference type="AlphaFoldDB" id="A0A2I2GAX4"/>
<organism evidence="1 2">
    <name type="scientific">Aspergillus steynii IBT 23096</name>
    <dbReference type="NCBI Taxonomy" id="1392250"/>
    <lineage>
        <taxon>Eukaryota</taxon>
        <taxon>Fungi</taxon>
        <taxon>Dikarya</taxon>
        <taxon>Ascomycota</taxon>
        <taxon>Pezizomycotina</taxon>
        <taxon>Eurotiomycetes</taxon>
        <taxon>Eurotiomycetidae</taxon>
        <taxon>Eurotiales</taxon>
        <taxon>Aspergillaceae</taxon>
        <taxon>Aspergillus</taxon>
        <taxon>Aspergillus subgen. Circumdati</taxon>
    </lineage>
</organism>
<accession>A0A2I2GAX4</accession>
<proteinExistence type="predicted"/>
<comment type="caution">
    <text evidence="1">The sequence shown here is derived from an EMBL/GenBank/DDBJ whole genome shotgun (WGS) entry which is preliminary data.</text>
</comment>
<dbReference type="EMBL" id="MSFO01000003">
    <property type="protein sequence ID" value="PLB50031.1"/>
    <property type="molecule type" value="Genomic_DNA"/>
</dbReference>
<keyword evidence="2" id="KW-1185">Reference proteome</keyword>
<gene>
    <name evidence="1" type="ORF">P170DRAFT_354660</name>
</gene>
<evidence type="ECO:0000313" key="2">
    <source>
        <dbReference type="Proteomes" id="UP000234275"/>
    </source>
</evidence>